<dbReference type="PATRIC" id="fig|1653479.3.peg.2416"/>
<dbReference type="AlphaFoldDB" id="A0A143QMS8"/>
<dbReference type="KEGG" id="rhs:A3Q41_02386"/>
<gene>
    <name evidence="2" type="ORF">A3Q41_02386</name>
</gene>
<dbReference type="GeneID" id="93552493"/>
<dbReference type="Proteomes" id="UP000076038">
    <property type="component" value="Chromosome"/>
</dbReference>
<sequence length="49" mass="5143">MTMPTDAGAEIPSEGSNDGPREESPDEAAVGAHVDEENVPHPPEDDTQN</sequence>
<accession>A0A143QMS8</accession>
<name>A0A143QMS8_RHOFA</name>
<organism evidence="2 3">
    <name type="scientific">Rhodococcoides fascians</name>
    <name type="common">Rhodococcus fascians</name>
    <dbReference type="NCBI Taxonomy" id="1828"/>
    <lineage>
        <taxon>Bacteria</taxon>
        <taxon>Bacillati</taxon>
        <taxon>Actinomycetota</taxon>
        <taxon>Actinomycetes</taxon>
        <taxon>Mycobacteriales</taxon>
        <taxon>Nocardiaceae</taxon>
        <taxon>Rhodococcoides</taxon>
    </lineage>
</organism>
<reference evidence="2 3" key="1">
    <citation type="journal article" date="2016" name="Genome Announc.">
        <title>Complete Genome and Plasmid Sequences for Rhodococcus fascians D188 and Draft Sequences for Rhodococcus Isolates PBTS 1 and PBTS 2.</title>
        <authorList>
            <person name="Stamler R.A."/>
            <person name="Vereecke D."/>
            <person name="Zhang Y."/>
            <person name="Schilkey F."/>
            <person name="Devitt N."/>
            <person name="Randall J.J."/>
        </authorList>
    </citation>
    <scope>NUCLEOTIDE SEQUENCE [LARGE SCALE GENOMIC DNA]</scope>
    <source>
        <strain evidence="2 3">PBTS2</strain>
    </source>
</reference>
<dbReference type="EMBL" id="CP015220">
    <property type="protein sequence ID" value="AMY23687.1"/>
    <property type="molecule type" value="Genomic_DNA"/>
</dbReference>
<feature type="compositionally biased region" description="Basic and acidic residues" evidence="1">
    <location>
        <begin position="33"/>
        <end position="49"/>
    </location>
</feature>
<evidence type="ECO:0000313" key="2">
    <source>
        <dbReference type="EMBL" id="AMY23687.1"/>
    </source>
</evidence>
<protein>
    <submittedName>
        <fullName evidence="2">Uncharacterized protein</fullName>
    </submittedName>
</protein>
<evidence type="ECO:0000256" key="1">
    <source>
        <dbReference type="SAM" id="MobiDB-lite"/>
    </source>
</evidence>
<feature type="region of interest" description="Disordered" evidence="1">
    <location>
        <begin position="1"/>
        <end position="49"/>
    </location>
</feature>
<keyword evidence="3" id="KW-1185">Reference proteome</keyword>
<reference evidence="3" key="2">
    <citation type="submission" date="2016-04" db="EMBL/GenBank/DDBJ databases">
        <title>Complete Genome and Plasmid Sequences for Rhodococcus fascians D188 and Draft Sequences for Rhodococcus spp. Isolates PBTS 1 and PBTS 2.</title>
        <authorList>
            <person name="Stamer R."/>
            <person name="Vereecke D."/>
            <person name="Zhang Y."/>
            <person name="Schilkey F."/>
            <person name="Devitt N."/>
            <person name="Randall J."/>
        </authorList>
    </citation>
    <scope>NUCLEOTIDE SEQUENCE [LARGE SCALE GENOMIC DNA]</scope>
    <source>
        <strain evidence="3">PBTS2</strain>
    </source>
</reference>
<proteinExistence type="predicted"/>
<dbReference type="RefSeq" id="WP_167328339.1">
    <property type="nucleotide sequence ID" value="NZ_CAKKLU010000006.1"/>
</dbReference>
<evidence type="ECO:0000313" key="3">
    <source>
        <dbReference type="Proteomes" id="UP000076038"/>
    </source>
</evidence>